<reference evidence="1 2" key="1">
    <citation type="submission" date="2021-06" db="EMBL/GenBank/DDBJ databases">
        <title>Genome sequence of Babesia caballi.</title>
        <authorList>
            <person name="Yamagishi J."/>
            <person name="Kidaka T."/>
            <person name="Ochi A."/>
        </authorList>
    </citation>
    <scope>NUCLEOTIDE SEQUENCE [LARGE SCALE GENOMIC DNA]</scope>
    <source>
        <strain evidence="1">USDA-D6B2</strain>
    </source>
</reference>
<accession>A0AAV4LXG9</accession>
<proteinExistence type="predicted"/>
<dbReference type="RefSeq" id="XP_067716374.1">
    <property type="nucleotide sequence ID" value="XM_067860273.1"/>
</dbReference>
<keyword evidence="2" id="KW-1185">Reference proteome</keyword>
<comment type="caution">
    <text evidence="1">The sequence shown here is derived from an EMBL/GenBank/DDBJ whole genome shotgun (WGS) entry which is preliminary data.</text>
</comment>
<sequence length="327" mass="34735">MYSSERFISPYCDTDSSISSESGLTWARTRVQRLVQLLVKVANVHLVQLEAGGPLVHAETLEGAVQVGETSKVRHQEVDLRRAPLAHLPVDLGGVGEEALSRIHGRARYQLGEATAAAQVDAPLVDEVEERLRVNVGVLGVPEEGAERAGVVHLDGVQNVVLQQEPADLLRNAQGEDAEVAGDARQALPVEVGLLELHVGAGVVDVVLVPGAQKLVLRALVVDLDHVRDDQGGLHQVPVELGGVPLVVVGLVLHVHAHLLRVVVLREEAHQGLAHDVDGAGDPAALALLAQPAHREVLAVVHVQLLDPPRADFAQPGVAHVAVDQRV</sequence>
<dbReference type="GeneID" id="94195786"/>
<gene>
    <name evidence="1" type="ORF">BcabD6B2_37400</name>
</gene>
<protein>
    <submittedName>
        <fullName evidence="1">Histone deacetylase 2 isoform X1</fullName>
    </submittedName>
</protein>
<dbReference type="EMBL" id="BPLF01000003">
    <property type="protein sequence ID" value="GIX64305.1"/>
    <property type="molecule type" value="Genomic_DNA"/>
</dbReference>
<dbReference type="AlphaFoldDB" id="A0AAV4LXG9"/>
<organism evidence="1 2">
    <name type="scientific">Babesia caballi</name>
    <dbReference type="NCBI Taxonomy" id="5871"/>
    <lineage>
        <taxon>Eukaryota</taxon>
        <taxon>Sar</taxon>
        <taxon>Alveolata</taxon>
        <taxon>Apicomplexa</taxon>
        <taxon>Aconoidasida</taxon>
        <taxon>Piroplasmida</taxon>
        <taxon>Babesiidae</taxon>
        <taxon>Babesia</taxon>
    </lineage>
</organism>
<evidence type="ECO:0000313" key="1">
    <source>
        <dbReference type="EMBL" id="GIX64305.1"/>
    </source>
</evidence>
<dbReference type="Proteomes" id="UP001497744">
    <property type="component" value="Unassembled WGS sequence"/>
</dbReference>
<evidence type="ECO:0000313" key="2">
    <source>
        <dbReference type="Proteomes" id="UP001497744"/>
    </source>
</evidence>
<name>A0AAV4LXG9_BABCB</name>